<name>A0A0F4PJ14_9GAMM</name>
<evidence type="ECO:0000256" key="5">
    <source>
        <dbReference type="ARBA" id="ARBA00022989"/>
    </source>
</evidence>
<evidence type="ECO:0000313" key="10">
    <source>
        <dbReference type="Proteomes" id="UP000033664"/>
    </source>
</evidence>
<keyword evidence="6 7" id="KW-0472">Membrane</keyword>
<dbReference type="RefSeq" id="WP_045980470.1">
    <property type="nucleotide sequence ID" value="NZ_CP023396.1"/>
</dbReference>
<evidence type="ECO:0000256" key="7">
    <source>
        <dbReference type="SAM" id="Phobius"/>
    </source>
</evidence>
<feature type="transmembrane region" description="Helical" evidence="7">
    <location>
        <begin position="6"/>
        <end position="24"/>
    </location>
</feature>
<dbReference type="EMBL" id="JXXZ01000010">
    <property type="protein sequence ID" value="KJY98834.1"/>
    <property type="molecule type" value="Genomic_DNA"/>
</dbReference>
<evidence type="ECO:0000256" key="3">
    <source>
        <dbReference type="ARBA" id="ARBA00022475"/>
    </source>
</evidence>
<dbReference type="OrthoDB" id="9791874at2"/>
<evidence type="ECO:0000256" key="4">
    <source>
        <dbReference type="ARBA" id="ARBA00022692"/>
    </source>
</evidence>
<protein>
    <submittedName>
        <fullName evidence="9">Membrane protein</fullName>
    </submittedName>
</protein>
<evidence type="ECO:0000256" key="2">
    <source>
        <dbReference type="ARBA" id="ARBA00008193"/>
    </source>
</evidence>
<keyword evidence="10" id="KW-1185">Reference proteome</keyword>
<dbReference type="PANTHER" id="PTHR30506:SF3">
    <property type="entry name" value="UPF0126 INNER MEMBRANE PROTEIN YADS-RELATED"/>
    <property type="match status" value="1"/>
</dbReference>
<evidence type="ECO:0000256" key="6">
    <source>
        <dbReference type="ARBA" id="ARBA00023136"/>
    </source>
</evidence>
<sequence length="204" mass="22137">MGELYHWFDLLGVAVFAISGTLLAHEKSMDGFGVIVLASVTAIGGGTLRDLILDMPVFWVHDTSYFITILVTVAITIVWLNIRQSFPHFLLQLADALGIAFFAIMGAQKALGAGVPVMTAVIMGVLTGCFGGMIRDVLAREVPMLLKGPLYAIACAIGAGLYAQLVSMEINQQLAMWIGGLTTLMVRLAAIRWQLSLHVFRYHN</sequence>
<dbReference type="eggNOG" id="COG2860">
    <property type="taxonomic scope" value="Bacteria"/>
</dbReference>
<dbReference type="AlphaFoldDB" id="A0A0F4PJ14"/>
<dbReference type="PANTHER" id="PTHR30506">
    <property type="entry name" value="INNER MEMBRANE PROTEIN"/>
    <property type="match status" value="1"/>
</dbReference>
<keyword evidence="4 7" id="KW-0812">Transmembrane</keyword>
<keyword evidence="5 7" id="KW-1133">Transmembrane helix</keyword>
<dbReference type="Pfam" id="PF03458">
    <property type="entry name" value="Gly_transporter"/>
    <property type="match status" value="2"/>
</dbReference>
<comment type="similarity">
    <text evidence="2">Belongs to the UPF0126 family.</text>
</comment>
<feature type="transmembrane region" description="Helical" evidence="7">
    <location>
        <begin position="64"/>
        <end position="82"/>
    </location>
</feature>
<feature type="domain" description="Glycine transporter" evidence="8">
    <location>
        <begin position="7"/>
        <end position="79"/>
    </location>
</feature>
<gene>
    <name evidence="9" type="ORF">TW72_14095</name>
</gene>
<feature type="transmembrane region" description="Helical" evidence="7">
    <location>
        <begin position="31"/>
        <end position="52"/>
    </location>
</feature>
<comment type="caution">
    <text evidence="9">The sequence shown here is derived from an EMBL/GenBank/DDBJ whole genome shotgun (WGS) entry which is preliminary data.</text>
</comment>
<feature type="transmembrane region" description="Helical" evidence="7">
    <location>
        <begin position="113"/>
        <end position="138"/>
    </location>
</feature>
<evidence type="ECO:0000256" key="1">
    <source>
        <dbReference type="ARBA" id="ARBA00004651"/>
    </source>
</evidence>
<evidence type="ECO:0000313" key="9">
    <source>
        <dbReference type="EMBL" id="KJY98834.1"/>
    </source>
</evidence>
<feature type="domain" description="Glycine transporter" evidence="8">
    <location>
        <begin position="93"/>
        <end position="164"/>
    </location>
</feature>
<dbReference type="GeneID" id="58229628"/>
<feature type="transmembrane region" description="Helical" evidence="7">
    <location>
        <begin position="174"/>
        <end position="195"/>
    </location>
</feature>
<dbReference type="InterPro" id="IPR005115">
    <property type="entry name" value="Gly_transporter"/>
</dbReference>
<feature type="transmembrane region" description="Helical" evidence="7">
    <location>
        <begin position="150"/>
        <end position="168"/>
    </location>
</feature>
<proteinExistence type="inferred from homology"/>
<evidence type="ECO:0000259" key="8">
    <source>
        <dbReference type="Pfam" id="PF03458"/>
    </source>
</evidence>
<reference evidence="9 10" key="1">
    <citation type="journal article" date="2015" name="BMC Genomics">
        <title>Genome mining reveals unlocked bioactive potential of marine Gram-negative bacteria.</title>
        <authorList>
            <person name="Machado H."/>
            <person name="Sonnenschein E.C."/>
            <person name="Melchiorsen J."/>
            <person name="Gram L."/>
        </authorList>
    </citation>
    <scope>NUCLEOTIDE SEQUENCE [LARGE SCALE GENOMIC DNA]</scope>
    <source>
        <strain evidence="9 10">S3137</strain>
    </source>
</reference>
<organism evidence="9 10">
    <name type="scientific">Pseudoalteromonas ruthenica</name>
    <dbReference type="NCBI Taxonomy" id="151081"/>
    <lineage>
        <taxon>Bacteria</taxon>
        <taxon>Pseudomonadati</taxon>
        <taxon>Pseudomonadota</taxon>
        <taxon>Gammaproteobacteria</taxon>
        <taxon>Alteromonadales</taxon>
        <taxon>Pseudoalteromonadaceae</taxon>
        <taxon>Pseudoalteromonas</taxon>
    </lineage>
</organism>
<dbReference type="GO" id="GO:0005886">
    <property type="term" value="C:plasma membrane"/>
    <property type="evidence" value="ECO:0007669"/>
    <property type="project" value="UniProtKB-SubCell"/>
</dbReference>
<comment type="subcellular location">
    <subcellularLocation>
        <location evidence="1">Cell membrane</location>
        <topology evidence="1">Multi-pass membrane protein</topology>
    </subcellularLocation>
</comment>
<keyword evidence="3" id="KW-1003">Cell membrane</keyword>
<dbReference type="PATRIC" id="fig|151081.8.peg.3491"/>
<dbReference type="Proteomes" id="UP000033664">
    <property type="component" value="Unassembled WGS sequence"/>
</dbReference>
<accession>A0A0F4PJ14</accession>
<feature type="transmembrane region" description="Helical" evidence="7">
    <location>
        <begin position="89"/>
        <end position="107"/>
    </location>
</feature>